<evidence type="ECO:0000313" key="3">
    <source>
        <dbReference type="Proteomes" id="UP000199529"/>
    </source>
</evidence>
<organism evidence="2 3">
    <name type="scientific">Saccharopolyspora shandongensis</name>
    <dbReference type="NCBI Taxonomy" id="418495"/>
    <lineage>
        <taxon>Bacteria</taxon>
        <taxon>Bacillati</taxon>
        <taxon>Actinomycetota</taxon>
        <taxon>Actinomycetes</taxon>
        <taxon>Pseudonocardiales</taxon>
        <taxon>Pseudonocardiaceae</taxon>
        <taxon>Saccharopolyspora</taxon>
    </lineage>
</organism>
<name>A0A1H3H7L5_9PSEU</name>
<dbReference type="RefSeq" id="WP_093267919.1">
    <property type="nucleotide sequence ID" value="NZ_FNOK01000020.1"/>
</dbReference>
<dbReference type="EMBL" id="FNOK01000020">
    <property type="protein sequence ID" value="SDY11205.1"/>
    <property type="molecule type" value="Genomic_DNA"/>
</dbReference>
<keyword evidence="3" id="KW-1185">Reference proteome</keyword>
<gene>
    <name evidence="2" type="ORF">SAMN05216215_102027</name>
</gene>
<evidence type="ECO:0000256" key="1">
    <source>
        <dbReference type="SAM" id="SignalP"/>
    </source>
</evidence>
<accession>A0A1H3H7L5</accession>
<dbReference type="AlphaFoldDB" id="A0A1H3H7L5"/>
<feature type="signal peptide" evidence="1">
    <location>
        <begin position="1"/>
        <end position="24"/>
    </location>
</feature>
<feature type="chain" id="PRO_5011598519" evidence="1">
    <location>
        <begin position="25"/>
        <end position="73"/>
    </location>
</feature>
<evidence type="ECO:0000313" key="2">
    <source>
        <dbReference type="EMBL" id="SDY11205.1"/>
    </source>
</evidence>
<reference evidence="3" key="1">
    <citation type="submission" date="2016-10" db="EMBL/GenBank/DDBJ databases">
        <authorList>
            <person name="Varghese N."/>
            <person name="Submissions S."/>
        </authorList>
    </citation>
    <scope>NUCLEOTIDE SEQUENCE [LARGE SCALE GENOMIC DNA]</scope>
    <source>
        <strain evidence="3">CGMCC 4.3530</strain>
    </source>
</reference>
<proteinExistence type="predicted"/>
<keyword evidence="1" id="KW-0732">Signal</keyword>
<protein>
    <submittedName>
        <fullName evidence="2">Uncharacterized protein</fullName>
    </submittedName>
</protein>
<sequence>MLRKITVGVAAVAGLLAFSAPAMASGGPYPAGVYPSYEAAWAVCDAGKAQGRWTDCSIEAGIDDPILLWVWTD</sequence>
<dbReference type="Proteomes" id="UP000199529">
    <property type="component" value="Unassembled WGS sequence"/>
</dbReference>